<evidence type="ECO:0000259" key="1">
    <source>
        <dbReference type="PROSITE" id="PS51186"/>
    </source>
</evidence>
<dbReference type="PROSITE" id="PS51186">
    <property type="entry name" value="GNAT"/>
    <property type="match status" value="1"/>
</dbReference>
<feature type="domain" description="N-acetyltransferase" evidence="1">
    <location>
        <begin position="6"/>
        <end position="139"/>
    </location>
</feature>
<organism evidence="2">
    <name type="scientific">Candidatus Nitrosarchaeum limnium SFB1</name>
    <dbReference type="NCBI Taxonomy" id="886738"/>
    <lineage>
        <taxon>Archaea</taxon>
        <taxon>Nitrososphaerota</taxon>
        <taxon>Nitrososphaeria</taxon>
        <taxon>Nitrosopumilales</taxon>
        <taxon>Nitrosopumilaceae</taxon>
        <taxon>Nitrosarchaeum</taxon>
    </lineage>
</organism>
<dbReference type="InterPro" id="IPR000182">
    <property type="entry name" value="GNAT_dom"/>
</dbReference>
<accession>F3KMX7</accession>
<dbReference type="GO" id="GO:0016747">
    <property type="term" value="F:acyltransferase activity, transferring groups other than amino-acyl groups"/>
    <property type="evidence" value="ECO:0007669"/>
    <property type="project" value="InterPro"/>
</dbReference>
<evidence type="ECO:0000313" key="2">
    <source>
        <dbReference type="EMBL" id="EGG41211.1"/>
    </source>
</evidence>
<dbReference type="AlphaFoldDB" id="F3KMX7"/>
<protein>
    <recommendedName>
        <fullName evidence="1">N-acetyltransferase domain-containing protein</fullName>
    </recommendedName>
</protein>
<dbReference type="Gene3D" id="3.40.630.30">
    <property type="match status" value="1"/>
</dbReference>
<name>F3KMX7_9ARCH</name>
<dbReference type="EMBL" id="AEGP01000066">
    <property type="protein sequence ID" value="EGG41211.1"/>
    <property type="molecule type" value="Genomic_DNA"/>
</dbReference>
<reference evidence="2" key="1">
    <citation type="journal article" date="2011" name="PLoS ONE">
        <title>Genome of a low-salinity ammonia-oxidizing archaeon determined by single-cell and metagenomic analysis.</title>
        <authorList>
            <person name="Blainey P.C."/>
            <person name="Mosier A.C."/>
            <person name="Potanina A."/>
            <person name="Francis C.A."/>
            <person name="Quake S.R."/>
        </authorList>
    </citation>
    <scope>NUCLEOTIDE SEQUENCE [LARGE SCALE GENOMIC DNA]</scope>
    <source>
        <strain evidence="2">SFB1</strain>
    </source>
</reference>
<sequence>MRKMSIRLRNVNQSDFRFLYNLLKERDPNMNISHKKMPTYSEHVKFVKSKPYTKWNVIEYGKQKIGSIYLSKNDEIGIFLKKQFQGKNVGQESLELFRKMNPRKRYLANVSPKNIISQKFFKKNDFKLIQYTYEFEEND</sequence>
<proteinExistence type="predicted"/>
<dbReference type="Pfam" id="PF13302">
    <property type="entry name" value="Acetyltransf_3"/>
    <property type="match status" value="1"/>
</dbReference>
<dbReference type="HOGENOM" id="CLU_1912409_0_0_2"/>
<dbReference type="SUPFAM" id="SSF55729">
    <property type="entry name" value="Acyl-CoA N-acyltransferases (Nat)"/>
    <property type="match status" value="1"/>
</dbReference>
<dbReference type="InterPro" id="IPR016181">
    <property type="entry name" value="Acyl_CoA_acyltransferase"/>
</dbReference>
<dbReference type="Proteomes" id="UP000004348">
    <property type="component" value="Chromosome"/>
</dbReference>
<dbReference type="STRING" id="886738.Nlim_2020"/>
<gene>
    <name evidence="2" type="ORF">Nlim_2020</name>
</gene>
<comment type="caution">
    <text evidence="2">The sequence shown here is derived from an EMBL/GenBank/DDBJ whole genome shotgun (WGS) entry which is preliminary data.</text>
</comment>